<accession>S6B6Y3</accession>
<sequence>MVSLNALFKLFVVVAFGLSATATSTDVAQEEPKKESLINGISTENSSTASKDEEVKEATGTSTPGNSDPDEPPMFTVEWYLLPKPLNRASLIDRLPWNLQTAVPRDCNQPILPVVEKRIRDHLTWLEKKKEKESSSAQGNTTDISQPPKKPFTSRFFGKKDASTVKPVDVPDLPKYSLEWYFQQKPENRKHLRDRLPYATKGVVAADCREPIPSILEKRIRDYFSLYTVDWYLLPKEENRTALRYVLPKDLADRVPEDCNEPIDPEVEAIIKEHFTVTEKKERPNRFCFFHF</sequence>
<evidence type="ECO:0000256" key="1">
    <source>
        <dbReference type="SAM" id="MobiDB-lite"/>
    </source>
</evidence>
<feature type="signal peptide" evidence="2">
    <location>
        <begin position="1"/>
        <end position="22"/>
    </location>
</feature>
<feature type="region of interest" description="Disordered" evidence="1">
    <location>
        <begin position="129"/>
        <end position="156"/>
    </location>
</feature>
<organism evidence="4">
    <name type="scientific">Babesia bovis</name>
    <dbReference type="NCBI Taxonomy" id="5865"/>
    <lineage>
        <taxon>Eukaryota</taxon>
        <taxon>Sar</taxon>
        <taxon>Alveolata</taxon>
        <taxon>Apicomplexa</taxon>
        <taxon>Aconoidasida</taxon>
        <taxon>Piroplasmida</taxon>
        <taxon>Babesiidae</taxon>
        <taxon>Babesia</taxon>
    </lineage>
</organism>
<dbReference type="InterPro" id="IPR056315">
    <property type="entry name" value="SmORF-like_dom_apicomplexa"/>
</dbReference>
<protein>
    <submittedName>
        <fullName evidence="4">Small open reading frame</fullName>
    </submittedName>
</protein>
<feature type="domain" description="SmORF-like" evidence="3">
    <location>
        <begin position="1"/>
        <end position="91"/>
    </location>
</feature>
<dbReference type="VEuPathDB" id="PiroplasmaDB:BBOV_I001180"/>
<feature type="chain" id="PRO_5004546604" evidence="2">
    <location>
        <begin position="23"/>
        <end position="292"/>
    </location>
</feature>
<evidence type="ECO:0000256" key="2">
    <source>
        <dbReference type="SAM" id="SignalP"/>
    </source>
</evidence>
<keyword evidence="2" id="KW-0732">Signal</keyword>
<proteinExistence type="evidence at transcript level"/>
<name>S6B6Y3_BABBO</name>
<feature type="compositionally biased region" description="Polar residues" evidence="1">
    <location>
        <begin position="39"/>
        <end position="49"/>
    </location>
</feature>
<reference evidence="4" key="1">
    <citation type="journal article" date="2014" name="BMC Genomics">
        <title>The Babesia bovis gene and promoter model: an update from full-length EST analysis.</title>
        <authorList>
            <person name="Yamagishi J."/>
            <person name="Wakaguri H."/>
            <person name="Yokoyama N."/>
            <person name="Yamashita R."/>
            <person name="Suzuki Y."/>
            <person name="Xuan X."/>
            <person name="Igarashi I."/>
        </authorList>
    </citation>
    <scope>NUCLEOTIDE SEQUENCE</scope>
    <source>
        <strain evidence="4">Texas</strain>
    </source>
</reference>
<evidence type="ECO:0000313" key="4">
    <source>
        <dbReference type="EMBL" id="BAN64801.1"/>
    </source>
</evidence>
<evidence type="ECO:0000259" key="3">
    <source>
        <dbReference type="Pfam" id="PF23503"/>
    </source>
</evidence>
<feature type="region of interest" description="Disordered" evidence="1">
    <location>
        <begin position="24"/>
        <end position="72"/>
    </location>
</feature>
<dbReference type="EMBL" id="AK441007">
    <property type="protein sequence ID" value="BAN64801.1"/>
    <property type="molecule type" value="mRNA"/>
</dbReference>
<dbReference type="Pfam" id="PF23503">
    <property type="entry name" value="Microp_apicomplexa_5"/>
    <property type="match status" value="1"/>
</dbReference>
<dbReference type="AlphaFoldDB" id="S6B6Y3"/>